<gene>
    <name evidence="2" type="ORF">H1R20_g300</name>
</gene>
<dbReference type="Proteomes" id="UP001140091">
    <property type="component" value="Unassembled WGS sequence"/>
</dbReference>
<name>A0A9W8JMH8_9AGAR</name>
<sequence>MSRSHFNFSPGSPYHPSQDGHRNRYQFPTAGAIQHGSQGSQRGNWHDLPTSDSSSALLSSTFTLPLLGNNPPFHFGDNTTYSSKDGSMVGIQRHGSNNQPYFAGGPSTSQEIASSSQLTQPILNAEGYQRNNSGSAYSFGGSYTDGSNTAGANIIGGQACGSSDTTYHFGGYGNRRSHAETYSSMSQVTFASSAAGLQGFRGDISTQNMPVYETYGFDGAVGQSQLIAKASTATLQLSQSNSTLPHIRASRGSMGFEQGHDNVPI</sequence>
<keyword evidence="3" id="KW-1185">Reference proteome</keyword>
<feature type="region of interest" description="Disordered" evidence="1">
    <location>
        <begin position="1"/>
        <end position="24"/>
    </location>
</feature>
<dbReference type="EMBL" id="JANBPK010000017">
    <property type="protein sequence ID" value="KAJ2936784.1"/>
    <property type="molecule type" value="Genomic_DNA"/>
</dbReference>
<evidence type="ECO:0000256" key="1">
    <source>
        <dbReference type="SAM" id="MobiDB-lite"/>
    </source>
</evidence>
<comment type="caution">
    <text evidence="2">The sequence shown here is derived from an EMBL/GenBank/DDBJ whole genome shotgun (WGS) entry which is preliminary data.</text>
</comment>
<protein>
    <submittedName>
        <fullName evidence="2">Uncharacterized protein</fullName>
    </submittedName>
</protein>
<dbReference type="AlphaFoldDB" id="A0A9W8JMH8"/>
<feature type="region of interest" description="Disordered" evidence="1">
    <location>
        <begin position="33"/>
        <end position="52"/>
    </location>
</feature>
<accession>A0A9W8JMH8</accession>
<evidence type="ECO:0000313" key="3">
    <source>
        <dbReference type="Proteomes" id="UP001140091"/>
    </source>
</evidence>
<feature type="non-terminal residue" evidence="2">
    <location>
        <position position="265"/>
    </location>
</feature>
<evidence type="ECO:0000313" key="2">
    <source>
        <dbReference type="EMBL" id="KAJ2936784.1"/>
    </source>
</evidence>
<reference evidence="2" key="1">
    <citation type="submission" date="2022-06" db="EMBL/GenBank/DDBJ databases">
        <title>Genome Sequence of Candolleomyces eurysporus.</title>
        <authorList>
            <person name="Buettner E."/>
        </authorList>
    </citation>
    <scope>NUCLEOTIDE SEQUENCE</scope>
    <source>
        <strain evidence="2">VTCC 930004</strain>
    </source>
</reference>
<feature type="compositionally biased region" description="Polar residues" evidence="1">
    <location>
        <begin position="94"/>
        <end position="117"/>
    </location>
</feature>
<proteinExistence type="predicted"/>
<feature type="compositionally biased region" description="Polar residues" evidence="1">
    <location>
        <begin position="1"/>
        <end position="10"/>
    </location>
</feature>
<organism evidence="2 3">
    <name type="scientific">Candolleomyces eurysporus</name>
    <dbReference type="NCBI Taxonomy" id="2828524"/>
    <lineage>
        <taxon>Eukaryota</taxon>
        <taxon>Fungi</taxon>
        <taxon>Dikarya</taxon>
        <taxon>Basidiomycota</taxon>
        <taxon>Agaricomycotina</taxon>
        <taxon>Agaricomycetes</taxon>
        <taxon>Agaricomycetidae</taxon>
        <taxon>Agaricales</taxon>
        <taxon>Agaricineae</taxon>
        <taxon>Psathyrellaceae</taxon>
        <taxon>Candolleomyces</taxon>
    </lineage>
</organism>
<feature type="region of interest" description="Disordered" evidence="1">
    <location>
        <begin position="84"/>
        <end position="117"/>
    </location>
</feature>